<evidence type="ECO:0000256" key="5">
    <source>
        <dbReference type="ARBA" id="ARBA00022777"/>
    </source>
</evidence>
<comment type="caution">
    <text evidence="12">The sequence shown here is derived from an EMBL/GenBank/DDBJ whole genome shotgun (WGS) entry which is preliminary data.</text>
</comment>
<evidence type="ECO:0000256" key="6">
    <source>
        <dbReference type="ARBA" id="ARBA00022840"/>
    </source>
</evidence>
<keyword evidence="9" id="KW-0812">Transmembrane</keyword>
<evidence type="ECO:0000256" key="9">
    <source>
        <dbReference type="SAM" id="Phobius"/>
    </source>
</evidence>
<sequence>MEFTEIATEQRDGAQIKRQVQRYLRYWPLFVGGLLLGLTCAYLYLRYATPQYMSKASLYVKSAAAKSGEIMGLQDFQNMALPSGLMSNEVDNEISVVRSKPLLYNVVKSLNLEVKVINEGNVKQVELYENSPFTGSLLSLKKPRSFNSVTYTISPIGANNFKLKNDSKEISGTFGVPVVTDYGSFVLQRKNGVIFDKTLTLRIVNPRIVADQLEASISVVIPQKKSSIMELSRVGTDPVRSEDILNELIRQYNADAINDKNAEAKSTADFIDERLDLITKELGGIESQKENFKEANKISDLQTQAQLNLENASENTKKMMDIGTQLEMVDSVLRIANTSANDQLLPTNVGMPAGLETVIQEYNQLVLTRNRTLKQATPSNPAVQQFNRDIASMRELIRDNLRKSRSTLQIAMGQIQNEINKSGSSLSKFPQQERVFRSIERQQNLKESLFLYLLQKREETSIALSVNTPKAKIVNPAYTMAAPVAPKKNIVYLAAALLGLLLPGAFLYTRFALDTYVHSRRQIREALPEVAVVGEIPNAGDETALVKRNDFSSFAESFRIMLTNMNFVLKEAPEGKASVILISSSVKGEGKTTVSFNTALTLAQNRKVLLIGADIRNPQFKRFMKVSPRGLSDYLASPDMQTSTIIETSELHSNLDVIPSGSIAPNPTELLASKKFKTMLDEQKPYYDYIVIDSAPMLMVSDTFNLLGYMDLLLYVMRAEHTDKEMFEFARQLMHENAKGKFAIVLNDVRNMHLSYGNKYGYGYYTEERKKKWYEIFGR</sequence>
<evidence type="ECO:0000256" key="3">
    <source>
        <dbReference type="ARBA" id="ARBA00022679"/>
    </source>
</evidence>
<proteinExistence type="inferred from homology"/>
<feature type="transmembrane region" description="Helical" evidence="9">
    <location>
        <begin position="490"/>
        <end position="513"/>
    </location>
</feature>
<dbReference type="NCBIfam" id="TIGR01007">
    <property type="entry name" value="eps_fam"/>
    <property type="match status" value="1"/>
</dbReference>
<comment type="catalytic activity">
    <reaction evidence="8">
        <text>L-tyrosyl-[protein] + ATP = O-phospho-L-tyrosyl-[protein] + ADP + H(+)</text>
        <dbReference type="Rhea" id="RHEA:10596"/>
        <dbReference type="Rhea" id="RHEA-COMP:10136"/>
        <dbReference type="Rhea" id="RHEA-COMP:20101"/>
        <dbReference type="ChEBI" id="CHEBI:15378"/>
        <dbReference type="ChEBI" id="CHEBI:30616"/>
        <dbReference type="ChEBI" id="CHEBI:46858"/>
        <dbReference type="ChEBI" id="CHEBI:61978"/>
        <dbReference type="ChEBI" id="CHEBI:456216"/>
        <dbReference type="EC" id="2.7.10.2"/>
    </reaction>
</comment>
<reference evidence="12 13" key="1">
    <citation type="submission" date="2020-08" db="EMBL/GenBank/DDBJ databases">
        <title>A Genomic Blueprint of the Chicken Gut Microbiome.</title>
        <authorList>
            <person name="Gilroy R."/>
            <person name="Ravi A."/>
            <person name="Getino M."/>
            <person name="Pursley I."/>
            <person name="Horton D.L."/>
            <person name="Alikhan N.-F."/>
            <person name="Baker D."/>
            <person name="Gharbi K."/>
            <person name="Hall N."/>
            <person name="Watson M."/>
            <person name="Adriaenssens E.M."/>
            <person name="Foster-Nyarko E."/>
            <person name="Jarju S."/>
            <person name="Secka A."/>
            <person name="Antonio M."/>
            <person name="Oren A."/>
            <person name="Chaudhuri R."/>
            <person name="La Ragione R.M."/>
            <person name="Hildebrand F."/>
            <person name="Pallen M.J."/>
        </authorList>
    </citation>
    <scope>NUCLEOTIDE SEQUENCE [LARGE SCALE GENOMIC DNA]</scope>
    <source>
        <strain evidence="12 13">Sa1CVA4</strain>
    </source>
</reference>
<keyword evidence="4" id="KW-0547">Nucleotide-binding</keyword>
<dbReference type="InterPro" id="IPR027417">
    <property type="entry name" value="P-loop_NTPase"/>
</dbReference>
<evidence type="ECO:0000256" key="7">
    <source>
        <dbReference type="ARBA" id="ARBA00023137"/>
    </source>
</evidence>
<evidence type="ECO:0000259" key="10">
    <source>
        <dbReference type="Pfam" id="PF13614"/>
    </source>
</evidence>
<dbReference type="Pfam" id="PF13614">
    <property type="entry name" value="AAA_31"/>
    <property type="match status" value="1"/>
</dbReference>
<dbReference type="SUPFAM" id="SSF52540">
    <property type="entry name" value="P-loop containing nucleoside triphosphate hydrolases"/>
    <property type="match status" value="1"/>
</dbReference>
<dbReference type="EMBL" id="JACSPS010000001">
    <property type="protein sequence ID" value="MBD8017037.1"/>
    <property type="molecule type" value="Genomic_DNA"/>
</dbReference>
<dbReference type="GO" id="GO:0004715">
    <property type="term" value="F:non-membrane spanning protein tyrosine kinase activity"/>
    <property type="evidence" value="ECO:0007669"/>
    <property type="project" value="UniProtKB-EC"/>
</dbReference>
<dbReference type="InterPro" id="IPR005702">
    <property type="entry name" value="Wzc-like_C"/>
</dbReference>
<dbReference type="Gene3D" id="3.40.50.300">
    <property type="entry name" value="P-loop containing nucleotide triphosphate hydrolases"/>
    <property type="match status" value="1"/>
</dbReference>
<evidence type="ECO:0000256" key="4">
    <source>
        <dbReference type="ARBA" id="ARBA00022741"/>
    </source>
</evidence>
<dbReference type="EC" id="2.7.10.2" evidence="2"/>
<dbReference type="InterPro" id="IPR025669">
    <property type="entry name" value="AAA_dom"/>
</dbReference>
<keyword evidence="7" id="KW-0829">Tyrosine-protein kinase</keyword>
<organism evidence="12 13">
    <name type="scientific">Kaistella pullorum</name>
    <dbReference type="NCBI Taxonomy" id="2763074"/>
    <lineage>
        <taxon>Bacteria</taxon>
        <taxon>Pseudomonadati</taxon>
        <taxon>Bacteroidota</taxon>
        <taxon>Flavobacteriia</taxon>
        <taxon>Flavobacteriales</taxon>
        <taxon>Weeksellaceae</taxon>
        <taxon>Chryseobacterium group</taxon>
        <taxon>Kaistella</taxon>
    </lineage>
</organism>
<keyword evidence="13" id="KW-1185">Reference proteome</keyword>
<dbReference type="CDD" id="cd05387">
    <property type="entry name" value="BY-kinase"/>
    <property type="match status" value="1"/>
</dbReference>
<dbReference type="InterPro" id="IPR032807">
    <property type="entry name" value="GNVR"/>
</dbReference>
<dbReference type="Pfam" id="PF13807">
    <property type="entry name" value="GNVR"/>
    <property type="match status" value="1"/>
</dbReference>
<keyword evidence="6" id="KW-0067">ATP-binding</keyword>
<protein>
    <recommendedName>
        <fullName evidence="2">non-specific protein-tyrosine kinase</fullName>
        <ecNumber evidence="2">2.7.10.2</ecNumber>
    </recommendedName>
</protein>
<accession>A0ABR8WJE3</accession>
<dbReference type="InterPro" id="IPR050445">
    <property type="entry name" value="Bact_polysacc_biosynth/exp"/>
</dbReference>
<comment type="similarity">
    <text evidence="1">Belongs to the CpsD/CapB family.</text>
</comment>
<keyword evidence="9" id="KW-1133">Transmembrane helix</keyword>
<dbReference type="Proteomes" id="UP000626242">
    <property type="component" value="Unassembled WGS sequence"/>
</dbReference>
<keyword evidence="3 12" id="KW-0808">Transferase</keyword>
<dbReference type="PANTHER" id="PTHR32309:SF13">
    <property type="entry name" value="FERRIC ENTEROBACTIN TRANSPORT PROTEIN FEPE"/>
    <property type="match status" value="1"/>
</dbReference>
<evidence type="ECO:0000259" key="11">
    <source>
        <dbReference type="Pfam" id="PF13807"/>
    </source>
</evidence>
<evidence type="ECO:0000256" key="2">
    <source>
        <dbReference type="ARBA" id="ARBA00011903"/>
    </source>
</evidence>
<evidence type="ECO:0000313" key="12">
    <source>
        <dbReference type="EMBL" id="MBD8017037.1"/>
    </source>
</evidence>
<evidence type="ECO:0000256" key="8">
    <source>
        <dbReference type="ARBA" id="ARBA00051245"/>
    </source>
</evidence>
<gene>
    <name evidence="12" type="ORF">H9628_00960</name>
</gene>
<dbReference type="PANTHER" id="PTHR32309">
    <property type="entry name" value="TYROSINE-PROTEIN KINASE"/>
    <property type="match status" value="1"/>
</dbReference>
<keyword evidence="9" id="KW-0472">Membrane</keyword>
<name>A0ABR8WJE3_9FLAO</name>
<feature type="domain" description="AAA" evidence="10">
    <location>
        <begin position="579"/>
        <end position="711"/>
    </location>
</feature>
<evidence type="ECO:0000256" key="1">
    <source>
        <dbReference type="ARBA" id="ARBA00007316"/>
    </source>
</evidence>
<feature type="transmembrane region" description="Helical" evidence="9">
    <location>
        <begin position="26"/>
        <end position="45"/>
    </location>
</feature>
<feature type="domain" description="Tyrosine-protein kinase G-rich" evidence="11">
    <location>
        <begin position="431"/>
        <end position="510"/>
    </location>
</feature>
<dbReference type="RefSeq" id="WP_251832248.1">
    <property type="nucleotide sequence ID" value="NZ_JACSPS010000001.1"/>
</dbReference>
<keyword evidence="5" id="KW-0418">Kinase</keyword>
<evidence type="ECO:0000313" key="13">
    <source>
        <dbReference type="Proteomes" id="UP000626242"/>
    </source>
</evidence>